<sequence>MRFPRFYTLLSMLAITLVCVFEMRRFWYDFPSGNNTNILVYHRAMTHYNVSRGPVTSNASRATSIVPRGHVTGVTSCATSVASRLASVASRGSDASRKNVAGKDSAQNPGLIGTGGIITWSPGSVGWAKLASKCDVGTDFALGHLRRPIDTPIYVYKEEIDEVVSGSILKNGMWEDDLVEGLRGYLSGDPDLVLLDIGANVGVFSLMAAKLGRTVFSIDCLTKNVHRLCASVSAGNLLKHVTIILNAMSNTRENVSFGGYRL</sequence>
<dbReference type="AlphaFoldDB" id="A0A210QBP1"/>
<dbReference type="PANTHER" id="PTHR34203:SF15">
    <property type="entry name" value="SLL1173 PROTEIN"/>
    <property type="match status" value="1"/>
</dbReference>
<name>A0A210QBP1_MIZYE</name>
<dbReference type="InterPro" id="IPR029063">
    <property type="entry name" value="SAM-dependent_MTases_sf"/>
</dbReference>
<dbReference type="InterPro" id="IPR052514">
    <property type="entry name" value="SAM-dependent_MTase"/>
</dbReference>
<accession>A0A210QBP1</accession>
<evidence type="ECO:0008006" key="3">
    <source>
        <dbReference type="Google" id="ProtNLM"/>
    </source>
</evidence>
<gene>
    <name evidence="1" type="ORF">KP79_PYT10293</name>
</gene>
<dbReference type="Gene3D" id="3.40.50.150">
    <property type="entry name" value="Vaccinia Virus protein VP39"/>
    <property type="match status" value="1"/>
</dbReference>
<protein>
    <recommendedName>
        <fullName evidence="3">Methyltransferase FkbM domain-containing protein</fullName>
    </recommendedName>
</protein>
<dbReference type="Proteomes" id="UP000242188">
    <property type="component" value="Unassembled WGS sequence"/>
</dbReference>
<proteinExistence type="predicted"/>
<comment type="caution">
    <text evidence="1">The sequence shown here is derived from an EMBL/GenBank/DDBJ whole genome shotgun (WGS) entry which is preliminary data.</text>
</comment>
<evidence type="ECO:0000313" key="2">
    <source>
        <dbReference type="Proteomes" id="UP000242188"/>
    </source>
</evidence>
<dbReference type="PANTHER" id="PTHR34203">
    <property type="entry name" value="METHYLTRANSFERASE, FKBM FAMILY PROTEIN"/>
    <property type="match status" value="1"/>
</dbReference>
<keyword evidence="2" id="KW-1185">Reference proteome</keyword>
<dbReference type="SUPFAM" id="SSF53335">
    <property type="entry name" value="S-adenosyl-L-methionine-dependent methyltransferases"/>
    <property type="match status" value="1"/>
</dbReference>
<reference evidence="1 2" key="1">
    <citation type="journal article" date="2017" name="Nat. Ecol. Evol.">
        <title>Scallop genome provides insights into evolution of bilaterian karyotype and development.</title>
        <authorList>
            <person name="Wang S."/>
            <person name="Zhang J."/>
            <person name="Jiao W."/>
            <person name="Li J."/>
            <person name="Xun X."/>
            <person name="Sun Y."/>
            <person name="Guo X."/>
            <person name="Huan P."/>
            <person name="Dong B."/>
            <person name="Zhang L."/>
            <person name="Hu X."/>
            <person name="Sun X."/>
            <person name="Wang J."/>
            <person name="Zhao C."/>
            <person name="Wang Y."/>
            <person name="Wang D."/>
            <person name="Huang X."/>
            <person name="Wang R."/>
            <person name="Lv J."/>
            <person name="Li Y."/>
            <person name="Zhang Z."/>
            <person name="Liu B."/>
            <person name="Lu W."/>
            <person name="Hui Y."/>
            <person name="Liang J."/>
            <person name="Zhou Z."/>
            <person name="Hou R."/>
            <person name="Li X."/>
            <person name="Liu Y."/>
            <person name="Li H."/>
            <person name="Ning X."/>
            <person name="Lin Y."/>
            <person name="Zhao L."/>
            <person name="Xing Q."/>
            <person name="Dou J."/>
            <person name="Li Y."/>
            <person name="Mao J."/>
            <person name="Guo H."/>
            <person name="Dou H."/>
            <person name="Li T."/>
            <person name="Mu C."/>
            <person name="Jiang W."/>
            <person name="Fu Q."/>
            <person name="Fu X."/>
            <person name="Miao Y."/>
            <person name="Liu J."/>
            <person name="Yu Q."/>
            <person name="Li R."/>
            <person name="Liao H."/>
            <person name="Li X."/>
            <person name="Kong Y."/>
            <person name="Jiang Z."/>
            <person name="Chourrout D."/>
            <person name="Li R."/>
            <person name="Bao Z."/>
        </authorList>
    </citation>
    <scope>NUCLEOTIDE SEQUENCE [LARGE SCALE GENOMIC DNA]</scope>
    <source>
        <strain evidence="1 2">PY_sf001</strain>
    </source>
</reference>
<dbReference type="EMBL" id="NEDP02004260">
    <property type="protein sequence ID" value="OWF46146.1"/>
    <property type="molecule type" value="Genomic_DNA"/>
</dbReference>
<dbReference type="OrthoDB" id="411251at2759"/>
<evidence type="ECO:0000313" key="1">
    <source>
        <dbReference type="EMBL" id="OWF46146.1"/>
    </source>
</evidence>
<organism evidence="1 2">
    <name type="scientific">Mizuhopecten yessoensis</name>
    <name type="common">Japanese scallop</name>
    <name type="synonym">Patinopecten yessoensis</name>
    <dbReference type="NCBI Taxonomy" id="6573"/>
    <lineage>
        <taxon>Eukaryota</taxon>
        <taxon>Metazoa</taxon>
        <taxon>Spiralia</taxon>
        <taxon>Lophotrochozoa</taxon>
        <taxon>Mollusca</taxon>
        <taxon>Bivalvia</taxon>
        <taxon>Autobranchia</taxon>
        <taxon>Pteriomorphia</taxon>
        <taxon>Pectinida</taxon>
        <taxon>Pectinoidea</taxon>
        <taxon>Pectinidae</taxon>
        <taxon>Mizuhopecten</taxon>
    </lineage>
</organism>